<evidence type="ECO:0000259" key="1">
    <source>
        <dbReference type="Pfam" id="PF20703"/>
    </source>
</evidence>
<sequence>MVTSGMSAREVAPEPYKGLDAFGVQDRHIFGGRDKDARAVGELWRTQRVTVLYGASGIGKTSLIQAGVMPRLSAGGLDVLPLGRVSCRSSHPRAALPADDPYTLALLASWSPLEAPTRLARMTVPAFLRGRPARRDAFGAVMRTMLAIDHVEELFLPSRRPQADRDCFFEQLAEVLSTEDGPHLLLSVRADWLTDLLPYVRKLSAPHGEHFRLEALNFDEALEAVTQPVERAGRAFAEGAADRLVNDLIKVRARSDRRRRPEGVEPVQLQVVCRALWNALPAKPGTTDVIQYADAAADEILAEHYRGALGDLAAERFNDDDFGLRTWLRLTFAGRPGRRSTGRRELIRRLGSGRTMAALVKDRLVRADERMGERVYEPAYDRLLEPSRMNGRPTALTRRRPAKGSLRMAEDALCHGELTLAARHGAQALAAPESDDLARAKAQSLLGDVAHEHGCPEEAISHYTRAAQCFDAAGAVAAVSPLLIAIGRLRLALGQPSEAVRELRAAMARVPTDLPIQTDLAWALWHGGHPEAAVGVLDGVLSKEGNNTEALLGRGQILAGLGRAHDALRDLDRAKPLRSPSAKIAHALALAQSGSMDRAQSELAAAMAEAGGHGPVLLYAARVEELSGRMRSAAELAGRAISAAAPALPRHLEPDAQRLAGNL</sequence>
<dbReference type="SMART" id="SM00028">
    <property type="entry name" value="TPR"/>
    <property type="match status" value="3"/>
</dbReference>
<dbReference type="InterPro" id="IPR011990">
    <property type="entry name" value="TPR-like_helical_dom_sf"/>
</dbReference>
<feature type="domain" description="Novel STAND NTPase 1" evidence="1">
    <location>
        <begin position="15"/>
        <end position="374"/>
    </location>
</feature>
<gene>
    <name evidence="2" type="ORF">GCM10012278_54910</name>
</gene>
<comment type="caution">
    <text evidence="2">The sequence shown here is derived from an EMBL/GenBank/DDBJ whole genome shotgun (WGS) entry which is preliminary data.</text>
</comment>
<dbReference type="Gene3D" id="1.25.40.10">
    <property type="entry name" value="Tetratricopeptide repeat domain"/>
    <property type="match status" value="1"/>
</dbReference>
<dbReference type="EMBL" id="BMNK01000010">
    <property type="protein sequence ID" value="GGP11413.1"/>
    <property type="molecule type" value="Genomic_DNA"/>
</dbReference>
<proteinExistence type="predicted"/>
<keyword evidence="3" id="KW-1185">Reference proteome</keyword>
<reference evidence="2" key="1">
    <citation type="journal article" date="2014" name="Int. J. Syst. Evol. Microbiol.">
        <title>Complete genome sequence of Corynebacterium casei LMG S-19264T (=DSM 44701T), isolated from a smear-ripened cheese.</title>
        <authorList>
            <consortium name="US DOE Joint Genome Institute (JGI-PGF)"/>
            <person name="Walter F."/>
            <person name="Albersmeier A."/>
            <person name="Kalinowski J."/>
            <person name="Ruckert C."/>
        </authorList>
    </citation>
    <scope>NUCLEOTIDE SEQUENCE</scope>
    <source>
        <strain evidence="2">CGMCC 4.7430</strain>
    </source>
</reference>
<dbReference type="SUPFAM" id="SSF52540">
    <property type="entry name" value="P-loop containing nucleoside triphosphate hydrolases"/>
    <property type="match status" value="1"/>
</dbReference>
<protein>
    <recommendedName>
        <fullName evidence="1">Novel STAND NTPase 1 domain-containing protein</fullName>
    </recommendedName>
</protein>
<dbReference type="InterPro" id="IPR049052">
    <property type="entry name" value="nSTAND1"/>
</dbReference>
<dbReference type="Pfam" id="PF14559">
    <property type="entry name" value="TPR_19"/>
    <property type="match status" value="1"/>
</dbReference>
<dbReference type="AlphaFoldDB" id="A0A918E8F4"/>
<dbReference type="InterPro" id="IPR019734">
    <property type="entry name" value="TPR_rpt"/>
</dbReference>
<dbReference type="Pfam" id="PF20703">
    <property type="entry name" value="nSTAND1"/>
    <property type="match status" value="1"/>
</dbReference>
<reference evidence="2" key="2">
    <citation type="submission" date="2020-09" db="EMBL/GenBank/DDBJ databases">
        <authorList>
            <person name="Sun Q."/>
            <person name="Zhou Y."/>
        </authorList>
    </citation>
    <scope>NUCLEOTIDE SEQUENCE</scope>
    <source>
        <strain evidence="2">CGMCC 4.7430</strain>
    </source>
</reference>
<dbReference type="SUPFAM" id="SSF48452">
    <property type="entry name" value="TPR-like"/>
    <property type="match status" value="1"/>
</dbReference>
<evidence type="ECO:0000313" key="2">
    <source>
        <dbReference type="EMBL" id="GGP11413.1"/>
    </source>
</evidence>
<dbReference type="InterPro" id="IPR027417">
    <property type="entry name" value="P-loop_NTPase"/>
</dbReference>
<name>A0A918E8F4_9ACTN</name>
<organism evidence="2 3">
    <name type="scientific">Nonomuraea glycinis</name>
    <dbReference type="NCBI Taxonomy" id="2047744"/>
    <lineage>
        <taxon>Bacteria</taxon>
        <taxon>Bacillati</taxon>
        <taxon>Actinomycetota</taxon>
        <taxon>Actinomycetes</taxon>
        <taxon>Streptosporangiales</taxon>
        <taxon>Streptosporangiaceae</taxon>
        <taxon>Nonomuraea</taxon>
    </lineage>
</organism>
<accession>A0A918E8F4</accession>
<dbReference type="Proteomes" id="UP000660745">
    <property type="component" value="Unassembled WGS sequence"/>
</dbReference>
<evidence type="ECO:0000313" key="3">
    <source>
        <dbReference type="Proteomes" id="UP000660745"/>
    </source>
</evidence>